<accession>A0ABT9IY92</accession>
<dbReference type="EMBL" id="JAVAMP010000003">
    <property type="protein sequence ID" value="MDP5274331.1"/>
    <property type="molecule type" value="Genomic_DNA"/>
</dbReference>
<dbReference type="Proteomes" id="UP001231941">
    <property type="component" value="Unassembled WGS sequence"/>
</dbReference>
<proteinExistence type="predicted"/>
<dbReference type="RefSeq" id="WP_305991644.1">
    <property type="nucleotide sequence ID" value="NZ_JAVAMP010000003.1"/>
</dbReference>
<reference evidence="1 2" key="1">
    <citation type="submission" date="2023-08" db="EMBL/GenBank/DDBJ databases">
        <authorList>
            <person name="Park J.-S."/>
        </authorList>
    </citation>
    <scope>NUCLEOTIDE SEQUENCE [LARGE SCALE GENOMIC DNA]</scope>
    <source>
        <strain evidence="1 2">2205SS18-9</strain>
    </source>
</reference>
<evidence type="ECO:0000313" key="1">
    <source>
        <dbReference type="EMBL" id="MDP5274331.1"/>
    </source>
</evidence>
<sequence length="156" mass="18769">MIELFPSITEQDKEQTKFYLKKYPDMKSLMKDFEKHASDMYQTDVEGETAKKESNEEYYSNKTANTVVFDEKRRLIYLEYKILSEAIERAVALIIDEEERKAMYYRHLRGYSYKEAMNFMPYTVSSKTFDRRLIEGLVSVTNTLKLWGVLEREWKY</sequence>
<comment type="caution">
    <text evidence="1">The sequence shown here is derived from an EMBL/GenBank/DDBJ whole genome shotgun (WGS) entry which is preliminary data.</text>
</comment>
<evidence type="ECO:0000313" key="2">
    <source>
        <dbReference type="Proteomes" id="UP001231941"/>
    </source>
</evidence>
<protein>
    <recommendedName>
        <fullName evidence="3">Transcriptional regulator</fullName>
    </recommendedName>
</protein>
<gene>
    <name evidence="1" type="ORF">Q5Y73_09435</name>
</gene>
<name>A0ABT9IY92_9BACL</name>
<keyword evidence="2" id="KW-1185">Reference proteome</keyword>
<organism evidence="1 2">
    <name type="scientific">Chengkuizengella axinellae</name>
    <dbReference type="NCBI Taxonomy" id="3064388"/>
    <lineage>
        <taxon>Bacteria</taxon>
        <taxon>Bacillati</taxon>
        <taxon>Bacillota</taxon>
        <taxon>Bacilli</taxon>
        <taxon>Bacillales</taxon>
        <taxon>Paenibacillaceae</taxon>
        <taxon>Chengkuizengella</taxon>
    </lineage>
</organism>
<evidence type="ECO:0008006" key="3">
    <source>
        <dbReference type="Google" id="ProtNLM"/>
    </source>
</evidence>